<dbReference type="SUPFAM" id="SSF51126">
    <property type="entry name" value="Pectin lyase-like"/>
    <property type="match status" value="1"/>
</dbReference>
<dbReference type="Proteomes" id="UP001386955">
    <property type="component" value="Unassembled WGS sequence"/>
</dbReference>
<evidence type="ECO:0000256" key="8">
    <source>
        <dbReference type="PROSITE-ProRule" id="PRU10052"/>
    </source>
</evidence>
<comment type="similarity">
    <text evidence="2 9">Belongs to the glycosyl hydrolase 28 family.</text>
</comment>
<keyword evidence="12" id="KW-1185">Reference proteome</keyword>
<dbReference type="InterPro" id="IPR006626">
    <property type="entry name" value="PbH1"/>
</dbReference>
<evidence type="ECO:0000256" key="6">
    <source>
        <dbReference type="ARBA" id="ARBA00023295"/>
    </source>
</evidence>
<keyword evidence="7" id="KW-0961">Cell wall biogenesis/degradation</keyword>
<comment type="subcellular location">
    <subcellularLocation>
        <location evidence="1">Secreted</location>
        <location evidence="1">Cell wall</location>
    </subcellularLocation>
</comment>
<feature type="active site" evidence="8">
    <location>
        <position position="242"/>
    </location>
</feature>
<evidence type="ECO:0000256" key="2">
    <source>
        <dbReference type="ARBA" id="ARBA00008834"/>
    </source>
</evidence>
<dbReference type="Gene3D" id="2.160.20.10">
    <property type="entry name" value="Single-stranded right-handed beta-helix, Pectin lyase-like"/>
    <property type="match status" value="1"/>
</dbReference>
<evidence type="ECO:0000256" key="7">
    <source>
        <dbReference type="ARBA" id="ARBA00023316"/>
    </source>
</evidence>
<keyword evidence="4" id="KW-0964">Secreted</keyword>
<protein>
    <recommendedName>
        <fullName evidence="13">Polygalacturonase</fullName>
    </recommendedName>
</protein>
<proteinExistence type="inferred from homology"/>
<accession>A0AAN9S1J8</accession>
<name>A0AAN9S1J8_PSOTE</name>
<evidence type="ECO:0000313" key="12">
    <source>
        <dbReference type="Proteomes" id="UP001386955"/>
    </source>
</evidence>
<sequence>MKGVFVVLLVFVTVSRSFFGRASPSPCFNVASYGARGNGKTDDSEAFLKAWKDVCNATQETATLVIPKLKTFMLQPILFQGPCKPSTINIELQGSMIAPKSVNSWKWRNSDRKWVQFSNINGLVINGEGQIDGQGHPWWNSNVSNRPPVLQFHSCGNLSLNGTTHINSPKNHISIDMCNGVHISNIHIIAPMHSPNTDGIDIAGSSNVLIKNSTIETGDDCIAINSGSSLINISGIFCGPGHGISIGSLGQNGDEARVEEVHVRNCTLNGTLNGVRIKTWMGGSGYARKITFEDIVVVGVNQPVVINQHYTGIEEKSGGEAVKISDVTYSNVKGTASSVEGVILNCDAKVGCTHIVLEDIHITRDDGDKTHASCTNSHGICKHCDPIVPCLLPS</sequence>
<evidence type="ECO:0000256" key="4">
    <source>
        <dbReference type="ARBA" id="ARBA00022525"/>
    </source>
</evidence>
<dbReference type="Pfam" id="PF00295">
    <property type="entry name" value="Glyco_hydro_28"/>
    <property type="match status" value="1"/>
</dbReference>
<evidence type="ECO:0000313" key="11">
    <source>
        <dbReference type="EMBL" id="KAK7387610.1"/>
    </source>
</evidence>
<dbReference type="EMBL" id="JAYMYS010000007">
    <property type="protein sequence ID" value="KAK7387610.1"/>
    <property type="molecule type" value="Genomic_DNA"/>
</dbReference>
<dbReference type="PROSITE" id="PS00502">
    <property type="entry name" value="POLYGALACTURONASE"/>
    <property type="match status" value="1"/>
</dbReference>
<dbReference type="InterPro" id="IPR012334">
    <property type="entry name" value="Pectin_lyas_fold"/>
</dbReference>
<evidence type="ECO:0000256" key="10">
    <source>
        <dbReference type="SAM" id="SignalP"/>
    </source>
</evidence>
<dbReference type="GO" id="GO:0071555">
    <property type="term" value="P:cell wall organization"/>
    <property type="evidence" value="ECO:0007669"/>
    <property type="project" value="UniProtKB-KW"/>
</dbReference>
<dbReference type="GO" id="GO:0004650">
    <property type="term" value="F:polygalacturonase activity"/>
    <property type="evidence" value="ECO:0007669"/>
    <property type="project" value="InterPro"/>
</dbReference>
<keyword evidence="5 9" id="KW-0378">Hydrolase</keyword>
<organism evidence="11 12">
    <name type="scientific">Psophocarpus tetragonolobus</name>
    <name type="common">Winged bean</name>
    <name type="synonym">Dolichos tetragonolobus</name>
    <dbReference type="NCBI Taxonomy" id="3891"/>
    <lineage>
        <taxon>Eukaryota</taxon>
        <taxon>Viridiplantae</taxon>
        <taxon>Streptophyta</taxon>
        <taxon>Embryophyta</taxon>
        <taxon>Tracheophyta</taxon>
        <taxon>Spermatophyta</taxon>
        <taxon>Magnoliopsida</taxon>
        <taxon>eudicotyledons</taxon>
        <taxon>Gunneridae</taxon>
        <taxon>Pentapetalae</taxon>
        <taxon>rosids</taxon>
        <taxon>fabids</taxon>
        <taxon>Fabales</taxon>
        <taxon>Fabaceae</taxon>
        <taxon>Papilionoideae</taxon>
        <taxon>50 kb inversion clade</taxon>
        <taxon>NPAAA clade</taxon>
        <taxon>indigoferoid/millettioid clade</taxon>
        <taxon>Phaseoleae</taxon>
        <taxon>Psophocarpus</taxon>
    </lineage>
</organism>
<comment type="caution">
    <text evidence="11">The sequence shown here is derived from an EMBL/GenBank/DDBJ whole genome shotgun (WGS) entry which is preliminary data.</text>
</comment>
<evidence type="ECO:0000256" key="5">
    <source>
        <dbReference type="ARBA" id="ARBA00022801"/>
    </source>
</evidence>
<evidence type="ECO:0008006" key="13">
    <source>
        <dbReference type="Google" id="ProtNLM"/>
    </source>
</evidence>
<evidence type="ECO:0000256" key="3">
    <source>
        <dbReference type="ARBA" id="ARBA00022512"/>
    </source>
</evidence>
<dbReference type="InterPro" id="IPR011050">
    <property type="entry name" value="Pectin_lyase_fold/virulence"/>
</dbReference>
<keyword evidence="3" id="KW-0134">Cell wall</keyword>
<feature type="signal peptide" evidence="10">
    <location>
        <begin position="1"/>
        <end position="17"/>
    </location>
</feature>
<keyword evidence="10" id="KW-0732">Signal</keyword>
<dbReference type="SMART" id="SM00710">
    <property type="entry name" value="PbH1"/>
    <property type="match status" value="7"/>
</dbReference>
<feature type="chain" id="PRO_5042955854" description="Polygalacturonase" evidence="10">
    <location>
        <begin position="18"/>
        <end position="394"/>
    </location>
</feature>
<keyword evidence="6 9" id="KW-0326">Glycosidase</keyword>
<dbReference type="AlphaFoldDB" id="A0AAN9S1J8"/>
<evidence type="ECO:0000256" key="9">
    <source>
        <dbReference type="RuleBase" id="RU361169"/>
    </source>
</evidence>
<reference evidence="11 12" key="1">
    <citation type="submission" date="2024-01" db="EMBL/GenBank/DDBJ databases">
        <title>The genomes of 5 underutilized Papilionoideae crops provide insights into root nodulation and disease resistanc.</title>
        <authorList>
            <person name="Jiang F."/>
        </authorList>
    </citation>
    <scope>NUCLEOTIDE SEQUENCE [LARGE SCALE GENOMIC DNA]</scope>
    <source>
        <strain evidence="11">DUOXIRENSHENG_FW03</strain>
        <tissue evidence="11">Leaves</tissue>
    </source>
</reference>
<dbReference type="InterPro" id="IPR000743">
    <property type="entry name" value="Glyco_hydro_28"/>
</dbReference>
<evidence type="ECO:0000256" key="1">
    <source>
        <dbReference type="ARBA" id="ARBA00004191"/>
    </source>
</evidence>
<gene>
    <name evidence="11" type="ORF">VNO78_28528</name>
</gene>
<dbReference type="GO" id="GO:0005975">
    <property type="term" value="P:carbohydrate metabolic process"/>
    <property type="evidence" value="ECO:0007669"/>
    <property type="project" value="InterPro"/>
</dbReference>
<dbReference type="PANTHER" id="PTHR31375">
    <property type="match status" value="1"/>
</dbReference>